<evidence type="ECO:0000313" key="2">
    <source>
        <dbReference type="Proteomes" id="UP001597475"/>
    </source>
</evidence>
<reference evidence="2" key="1">
    <citation type="journal article" date="2019" name="Int. J. Syst. Evol. Microbiol.">
        <title>The Global Catalogue of Microorganisms (GCM) 10K type strain sequencing project: providing services to taxonomists for standard genome sequencing and annotation.</title>
        <authorList>
            <consortium name="The Broad Institute Genomics Platform"/>
            <consortium name="The Broad Institute Genome Sequencing Center for Infectious Disease"/>
            <person name="Wu L."/>
            <person name="Ma J."/>
        </authorList>
    </citation>
    <scope>NUCLEOTIDE SEQUENCE [LARGE SCALE GENOMIC DNA]</scope>
    <source>
        <strain evidence="2">KCTC 33842</strain>
    </source>
</reference>
<protein>
    <recommendedName>
        <fullName evidence="3">PaaI family thioesterase</fullName>
    </recommendedName>
</protein>
<proteinExistence type="predicted"/>
<dbReference type="RefSeq" id="WP_386846057.1">
    <property type="nucleotide sequence ID" value="NZ_JBHUMK010000052.1"/>
</dbReference>
<accession>A0ABW5P6M4</accession>
<organism evidence="1 2">
    <name type="scientific">Deinococcus taklimakanensis</name>
    <dbReference type="NCBI Taxonomy" id="536443"/>
    <lineage>
        <taxon>Bacteria</taxon>
        <taxon>Thermotogati</taxon>
        <taxon>Deinococcota</taxon>
        <taxon>Deinococci</taxon>
        <taxon>Deinococcales</taxon>
        <taxon>Deinococcaceae</taxon>
        <taxon>Deinococcus</taxon>
    </lineage>
</organism>
<evidence type="ECO:0000313" key="1">
    <source>
        <dbReference type="EMBL" id="MFD2610129.1"/>
    </source>
</evidence>
<comment type="caution">
    <text evidence="1">The sequence shown here is derived from an EMBL/GenBank/DDBJ whole genome shotgun (WGS) entry which is preliminary data.</text>
</comment>
<name>A0ABW5P6M4_9DEIO</name>
<keyword evidence="2" id="KW-1185">Reference proteome</keyword>
<evidence type="ECO:0008006" key="3">
    <source>
        <dbReference type="Google" id="ProtNLM"/>
    </source>
</evidence>
<sequence>MPKASQKSKKTEKACACCGAPLRAGIEHTHITGLGFVGPVCESEVMAHLPHLFGAGLGVFLTQGHVTLELVQQGDAWSLSANPAYTDLVTRAGRVGLELTMNGAPTINRRGRLEAELILKPSTVKAYFARAQRSAA</sequence>
<dbReference type="EMBL" id="JBHUMK010000052">
    <property type="protein sequence ID" value="MFD2610129.1"/>
    <property type="molecule type" value="Genomic_DNA"/>
</dbReference>
<gene>
    <name evidence="1" type="ORF">ACFSR9_11870</name>
</gene>
<dbReference type="Proteomes" id="UP001597475">
    <property type="component" value="Unassembled WGS sequence"/>
</dbReference>